<dbReference type="PANTHER" id="PTHR13609">
    <property type="entry name" value="UBIQUITIN DOMAIN CONTAINING 1 PROTEIN-RELATED"/>
    <property type="match status" value="1"/>
</dbReference>
<dbReference type="SUPFAM" id="SSF54236">
    <property type="entry name" value="Ubiquitin-like"/>
    <property type="match status" value="1"/>
</dbReference>
<evidence type="ECO:0000313" key="4">
    <source>
        <dbReference type="Proteomes" id="UP000503462"/>
    </source>
</evidence>
<evidence type="ECO:0000256" key="1">
    <source>
        <dbReference type="SAM" id="MobiDB-lite"/>
    </source>
</evidence>
<feature type="domain" description="Ubiquitin-like" evidence="2">
    <location>
        <begin position="216"/>
        <end position="285"/>
    </location>
</feature>
<feature type="region of interest" description="Disordered" evidence="1">
    <location>
        <begin position="180"/>
        <end position="208"/>
    </location>
</feature>
<gene>
    <name evidence="3" type="ORF">AMS68_007591</name>
</gene>
<dbReference type="CDD" id="cd17039">
    <property type="entry name" value="Ubl_ubiquitin_like"/>
    <property type="match status" value="1"/>
</dbReference>
<dbReference type="InterPro" id="IPR000626">
    <property type="entry name" value="Ubiquitin-like_dom"/>
</dbReference>
<dbReference type="OrthoDB" id="1640476at2759"/>
<dbReference type="Proteomes" id="UP000503462">
    <property type="component" value="Chromosome 5"/>
</dbReference>
<organism evidence="3 4">
    <name type="scientific">Peltaster fructicola</name>
    <dbReference type="NCBI Taxonomy" id="286661"/>
    <lineage>
        <taxon>Eukaryota</taxon>
        <taxon>Fungi</taxon>
        <taxon>Dikarya</taxon>
        <taxon>Ascomycota</taxon>
        <taxon>Pezizomycotina</taxon>
        <taxon>Dothideomycetes</taxon>
        <taxon>Dothideomycetes incertae sedis</taxon>
        <taxon>Peltaster</taxon>
    </lineage>
</organism>
<dbReference type="PROSITE" id="PS50053">
    <property type="entry name" value="UBIQUITIN_2"/>
    <property type="match status" value="1"/>
</dbReference>
<dbReference type="InterPro" id="IPR029071">
    <property type="entry name" value="Ubiquitin-like_domsf"/>
</dbReference>
<accession>A0A6H0Y4Y2</accession>
<sequence length="299" mass="33098">MGCCQSTPDEDASTSVLQQDVANARVLQAAPEPLSRSISSIDSRRQSHDVLPPKLTGVGRPNKAIRAPSPLRSSPSHLPNQPPPWTRAQLNNERTAFFDTRVTGRAEVWNALRLVCSLLQQGNTSEAQGIMDALDVTCPQGRVAAGRGRDRAKGGVYDQFGELYELPAWVVTDPRDIVDEEKSFDETEPSAEDRLETESNREEKGKGRAADLGEVVQLRARMSDRGTDVVITIGKKEKVAAAVRKIQEQIGMRRVRLVYLGHVLQETKTLESQGYRTGDVLNAYVFEGPDDFFQKQRTV</sequence>
<proteinExistence type="predicted"/>
<feature type="compositionally biased region" description="Low complexity" evidence="1">
    <location>
        <begin position="68"/>
        <end position="79"/>
    </location>
</feature>
<evidence type="ECO:0000313" key="3">
    <source>
        <dbReference type="EMBL" id="QIX02074.1"/>
    </source>
</evidence>
<dbReference type="InterPro" id="IPR032752">
    <property type="entry name" value="DC-UbP/UBTD2_N"/>
</dbReference>
<dbReference type="Gene3D" id="1.20.225.20">
    <property type="entry name" value="Ub domain-containing protein, DC-UbP/UBTD2, N-terminal domain"/>
    <property type="match status" value="1"/>
</dbReference>
<keyword evidence="4" id="KW-1185">Reference proteome</keyword>
<protein>
    <recommendedName>
        <fullName evidence="2">Ubiquitin-like domain-containing protein</fullName>
    </recommendedName>
</protein>
<reference evidence="3 4" key="1">
    <citation type="journal article" date="2016" name="Sci. Rep.">
        <title>Peltaster fructicola genome reveals evolution from an invasive phytopathogen to an ectophytic parasite.</title>
        <authorList>
            <person name="Xu C."/>
            <person name="Chen H."/>
            <person name="Gleason M.L."/>
            <person name="Xu J.R."/>
            <person name="Liu H."/>
            <person name="Zhang R."/>
            <person name="Sun G."/>
        </authorList>
    </citation>
    <scope>NUCLEOTIDE SEQUENCE [LARGE SCALE GENOMIC DNA]</scope>
    <source>
        <strain evidence="3 4">LNHT1506</strain>
    </source>
</reference>
<dbReference type="EMBL" id="CP051143">
    <property type="protein sequence ID" value="QIX02074.1"/>
    <property type="molecule type" value="Genomic_DNA"/>
</dbReference>
<dbReference type="AlphaFoldDB" id="A0A6H0Y4Y2"/>
<name>A0A6H0Y4Y2_9PEZI</name>
<dbReference type="InterPro" id="IPR038169">
    <property type="entry name" value="DC-UbP/UBTD2_N_sf"/>
</dbReference>
<dbReference type="InterPro" id="IPR039869">
    <property type="entry name" value="UBTD1/2"/>
</dbReference>
<dbReference type="Pfam" id="PF16455">
    <property type="entry name" value="UBD"/>
    <property type="match status" value="1"/>
</dbReference>
<dbReference type="Gene3D" id="3.10.20.90">
    <property type="entry name" value="Phosphatidylinositol 3-kinase Catalytic Subunit, Chain A, domain 1"/>
    <property type="match status" value="1"/>
</dbReference>
<feature type="region of interest" description="Disordered" evidence="1">
    <location>
        <begin position="28"/>
        <end position="88"/>
    </location>
</feature>
<evidence type="ECO:0000259" key="2">
    <source>
        <dbReference type="PROSITE" id="PS50053"/>
    </source>
</evidence>